<evidence type="ECO:0000313" key="2">
    <source>
        <dbReference type="Proteomes" id="UP001499988"/>
    </source>
</evidence>
<dbReference type="Pfam" id="PF03695">
    <property type="entry name" value="UPF0149"/>
    <property type="match status" value="1"/>
</dbReference>
<dbReference type="EMBL" id="BAABJZ010000015">
    <property type="protein sequence ID" value="GAA4879361.1"/>
    <property type="molecule type" value="Genomic_DNA"/>
</dbReference>
<dbReference type="InterPro" id="IPR036255">
    <property type="entry name" value="YgfB-like_sf"/>
</dbReference>
<sequence>MKTKLNKHDEKRLAEALLPRAAGNGMDLLQAKGFIAHLHCHPHTLDPAIWSSAIAGVEPEKEFWPFEEEIMDLLFVLYNQIHEEVIGKQRLIPTAMREHLNALGQREIHQPLRHWLAGQYTAFQFLSEAWQEMLTQEQYEELNSCADLLGFVATLGSDDPHAVAWRQGGEPEPSMLIEAVEDALNHLHSWSATASDDKDTLH</sequence>
<reference evidence="2" key="1">
    <citation type="journal article" date="2019" name="Int. J. Syst. Evol. Microbiol.">
        <title>The Global Catalogue of Microorganisms (GCM) 10K type strain sequencing project: providing services to taxonomists for standard genome sequencing and annotation.</title>
        <authorList>
            <consortium name="The Broad Institute Genomics Platform"/>
            <consortium name="The Broad Institute Genome Sequencing Center for Infectious Disease"/>
            <person name="Wu L."/>
            <person name="Ma J."/>
        </authorList>
    </citation>
    <scope>NUCLEOTIDE SEQUENCE [LARGE SCALE GENOMIC DNA]</scope>
    <source>
        <strain evidence="2">JCM 18401</strain>
    </source>
</reference>
<dbReference type="NCBIfam" id="TIGR02292">
    <property type="entry name" value="ygfB_yecA"/>
    <property type="match status" value="1"/>
</dbReference>
<gene>
    <name evidence="1" type="ORF">GCM10023333_11590</name>
</gene>
<name>A0ABP9EIR3_9GAMM</name>
<keyword evidence="2" id="KW-1185">Reference proteome</keyword>
<accession>A0ABP9EIR3</accession>
<proteinExistence type="predicted"/>
<dbReference type="Proteomes" id="UP001499988">
    <property type="component" value="Unassembled WGS sequence"/>
</dbReference>
<dbReference type="InterPro" id="IPR011978">
    <property type="entry name" value="YgfB-like"/>
</dbReference>
<comment type="caution">
    <text evidence="1">The sequence shown here is derived from an EMBL/GenBank/DDBJ whole genome shotgun (WGS) entry which is preliminary data.</text>
</comment>
<evidence type="ECO:0000313" key="1">
    <source>
        <dbReference type="EMBL" id="GAA4879361.1"/>
    </source>
</evidence>
<dbReference type="SUPFAM" id="SSF101327">
    <property type="entry name" value="YgfB-like"/>
    <property type="match status" value="1"/>
</dbReference>
<organism evidence="1 2">
    <name type="scientific">Ferrimonas pelagia</name>
    <dbReference type="NCBI Taxonomy" id="1177826"/>
    <lineage>
        <taxon>Bacteria</taxon>
        <taxon>Pseudomonadati</taxon>
        <taxon>Pseudomonadota</taxon>
        <taxon>Gammaproteobacteria</taxon>
        <taxon>Alteromonadales</taxon>
        <taxon>Ferrimonadaceae</taxon>
        <taxon>Ferrimonas</taxon>
    </lineage>
</organism>
<protein>
    <submittedName>
        <fullName evidence="1">UPF0149 family protein</fullName>
    </submittedName>
</protein>
<dbReference type="RefSeq" id="WP_345334313.1">
    <property type="nucleotide sequence ID" value="NZ_BAABJZ010000015.1"/>
</dbReference>